<dbReference type="PaxDb" id="2903-EOD06770"/>
<evidence type="ECO:0000313" key="2">
    <source>
        <dbReference type="Proteomes" id="UP000013827"/>
    </source>
</evidence>
<reference evidence="1" key="2">
    <citation type="submission" date="2024-10" db="UniProtKB">
        <authorList>
            <consortium name="EnsemblProtists"/>
        </authorList>
    </citation>
    <scope>IDENTIFICATION</scope>
</reference>
<dbReference type="KEGG" id="ehx:EMIHUDRAFT_218835"/>
<dbReference type="GeneID" id="17252897"/>
<evidence type="ECO:0000313" key="1">
    <source>
        <dbReference type="EnsemblProtists" id="EOD06770"/>
    </source>
</evidence>
<accession>A0A0D3I685</accession>
<organism evidence="1 2">
    <name type="scientific">Emiliania huxleyi (strain CCMP1516)</name>
    <dbReference type="NCBI Taxonomy" id="280463"/>
    <lineage>
        <taxon>Eukaryota</taxon>
        <taxon>Haptista</taxon>
        <taxon>Haptophyta</taxon>
        <taxon>Prymnesiophyceae</taxon>
        <taxon>Isochrysidales</taxon>
        <taxon>Noelaerhabdaceae</taxon>
        <taxon>Emiliania</taxon>
    </lineage>
</organism>
<proteinExistence type="predicted"/>
<sequence length="223" mass="23369">MLILPPKPAMITHPHATRCFLLAVGTVAALGLLLVAQPPLQPALSLVHGESAARTEGATHPETAESADGCIGNASGYACEPTFFIYGASKCATSSIAQYLVTPADTAAPTQPAAALPLSTDLGVNLRKLELWRKRGGGDLEPVLASGAVALLDAQWIISHAEAGGVLAHRQALPKEAFLPLADLVEATNFRNEYDLPVAALSLPWLISSERFGRCGAEPVLYE</sequence>
<reference evidence="2" key="1">
    <citation type="journal article" date="2013" name="Nature">
        <title>Pan genome of the phytoplankton Emiliania underpins its global distribution.</title>
        <authorList>
            <person name="Read B.A."/>
            <person name="Kegel J."/>
            <person name="Klute M.J."/>
            <person name="Kuo A."/>
            <person name="Lefebvre S.C."/>
            <person name="Maumus F."/>
            <person name="Mayer C."/>
            <person name="Miller J."/>
            <person name="Monier A."/>
            <person name="Salamov A."/>
            <person name="Young J."/>
            <person name="Aguilar M."/>
            <person name="Claverie J.M."/>
            <person name="Frickenhaus S."/>
            <person name="Gonzalez K."/>
            <person name="Herman E.K."/>
            <person name="Lin Y.C."/>
            <person name="Napier J."/>
            <person name="Ogata H."/>
            <person name="Sarno A.F."/>
            <person name="Shmutz J."/>
            <person name="Schroeder D."/>
            <person name="de Vargas C."/>
            <person name="Verret F."/>
            <person name="von Dassow P."/>
            <person name="Valentin K."/>
            <person name="Van de Peer Y."/>
            <person name="Wheeler G."/>
            <person name="Dacks J.B."/>
            <person name="Delwiche C.F."/>
            <person name="Dyhrman S.T."/>
            <person name="Glockner G."/>
            <person name="John U."/>
            <person name="Richards T."/>
            <person name="Worden A.Z."/>
            <person name="Zhang X."/>
            <person name="Grigoriev I.V."/>
            <person name="Allen A.E."/>
            <person name="Bidle K."/>
            <person name="Borodovsky M."/>
            <person name="Bowler C."/>
            <person name="Brownlee C."/>
            <person name="Cock J.M."/>
            <person name="Elias M."/>
            <person name="Gladyshev V.N."/>
            <person name="Groth M."/>
            <person name="Guda C."/>
            <person name="Hadaegh A."/>
            <person name="Iglesias-Rodriguez M.D."/>
            <person name="Jenkins J."/>
            <person name="Jones B.M."/>
            <person name="Lawson T."/>
            <person name="Leese F."/>
            <person name="Lindquist E."/>
            <person name="Lobanov A."/>
            <person name="Lomsadze A."/>
            <person name="Malik S.B."/>
            <person name="Marsh M.E."/>
            <person name="Mackinder L."/>
            <person name="Mock T."/>
            <person name="Mueller-Roeber B."/>
            <person name="Pagarete A."/>
            <person name="Parker M."/>
            <person name="Probert I."/>
            <person name="Quesneville H."/>
            <person name="Raines C."/>
            <person name="Rensing S.A."/>
            <person name="Riano-Pachon D.M."/>
            <person name="Richier S."/>
            <person name="Rokitta S."/>
            <person name="Shiraiwa Y."/>
            <person name="Soanes D.M."/>
            <person name="van der Giezen M."/>
            <person name="Wahlund T.M."/>
            <person name="Williams B."/>
            <person name="Wilson W."/>
            <person name="Wolfe G."/>
            <person name="Wurch L.L."/>
        </authorList>
    </citation>
    <scope>NUCLEOTIDE SEQUENCE</scope>
</reference>
<dbReference type="AlphaFoldDB" id="A0A0D3I685"/>
<dbReference type="Proteomes" id="UP000013827">
    <property type="component" value="Unassembled WGS sequence"/>
</dbReference>
<dbReference type="RefSeq" id="XP_005759199.1">
    <property type="nucleotide sequence ID" value="XM_005759142.1"/>
</dbReference>
<keyword evidence="2" id="KW-1185">Reference proteome</keyword>
<protein>
    <submittedName>
        <fullName evidence="1">Uncharacterized protein</fullName>
    </submittedName>
</protein>
<name>A0A0D3I685_EMIH1</name>
<dbReference type="EnsemblProtists" id="EOD06770">
    <property type="protein sequence ID" value="EOD06770"/>
    <property type="gene ID" value="EMIHUDRAFT_218835"/>
</dbReference>
<dbReference type="HOGENOM" id="CLU_1242092_0_0_1"/>